<dbReference type="InterPro" id="IPR027417">
    <property type="entry name" value="P-loop_NTPase"/>
</dbReference>
<dbReference type="AlphaFoldDB" id="A0A1B6F862"/>
<accession>A0A1B6F862</accession>
<dbReference type="EMBL" id="GECZ01023350">
    <property type="protein sequence ID" value="JAS46419.1"/>
    <property type="molecule type" value="Transcribed_RNA"/>
</dbReference>
<protein>
    <submittedName>
        <fullName evidence="1">Uncharacterized protein</fullName>
    </submittedName>
</protein>
<dbReference type="InterPro" id="IPR020987">
    <property type="entry name" value="Centromere_Cenp-M"/>
</dbReference>
<sequence>MDSLAYLAYDFKNPFKRMTIQVICAGDFTEPLKIALMADNKQNFDEKLHYNFCEDLEECLGWVEQHGNAPDYIVIVIDPKNRSCIEIAEDNIKKLDTTFISGGRLCLVNGACSIKPTDMGVGLGHINVLAQKYSVILINGDVMVPDKCQNLATRISGLASAVCGLNTGIPFIVDIPGYDELFQ</sequence>
<dbReference type="Gene3D" id="3.40.50.300">
    <property type="entry name" value="P-loop containing nucleotide triphosphate hydrolases"/>
    <property type="match status" value="1"/>
</dbReference>
<evidence type="ECO:0000313" key="1">
    <source>
        <dbReference type="EMBL" id="JAS46419.1"/>
    </source>
</evidence>
<name>A0A1B6F862_9HEMI</name>
<dbReference type="Pfam" id="PF11111">
    <property type="entry name" value="CENP-M"/>
    <property type="match status" value="1"/>
</dbReference>
<proteinExistence type="predicted"/>
<organism evidence="1">
    <name type="scientific">Cuerna arida</name>
    <dbReference type="NCBI Taxonomy" id="1464854"/>
    <lineage>
        <taxon>Eukaryota</taxon>
        <taxon>Metazoa</taxon>
        <taxon>Ecdysozoa</taxon>
        <taxon>Arthropoda</taxon>
        <taxon>Hexapoda</taxon>
        <taxon>Insecta</taxon>
        <taxon>Pterygota</taxon>
        <taxon>Neoptera</taxon>
        <taxon>Paraneoptera</taxon>
        <taxon>Hemiptera</taxon>
        <taxon>Auchenorrhyncha</taxon>
        <taxon>Membracoidea</taxon>
        <taxon>Cicadellidae</taxon>
        <taxon>Cicadellinae</taxon>
        <taxon>Proconiini</taxon>
        <taxon>Cuerna</taxon>
    </lineage>
</organism>
<gene>
    <name evidence="1" type="ORF">g.11432</name>
</gene>
<reference evidence="1" key="1">
    <citation type="submission" date="2015-11" db="EMBL/GenBank/DDBJ databases">
        <title>De novo transcriptome assembly of four potential Pierce s Disease insect vectors from Arizona vineyards.</title>
        <authorList>
            <person name="Tassone E.E."/>
        </authorList>
    </citation>
    <scope>NUCLEOTIDE SEQUENCE</scope>
</reference>